<protein>
    <submittedName>
        <fullName evidence="2">Putative low-complexity protein</fullName>
    </submittedName>
</protein>
<dbReference type="STRING" id="1292034.OR37_01420"/>
<dbReference type="Gene3D" id="2.160.20.80">
    <property type="entry name" value="E3 ubiquitin-protein ligase SopA"/>
    <property type="match status" value="3"/>
</dbReference>
<proteinExistence type="predicted"/>
<evidence type="ECO:0000313" key="3">
    <source>
        <dbReference type="Proteomes" id="UP000013063"/>
    </source>
</evidence>
<keyword evidence="3" id="KW-1185">Reference proteome</keyword>
<comment type="caution">
    <text evidence="2">The sequence shown here is derived from an EMBL/GenBank/DDBJ whole genome shotgun (WGS) entry which is preliminary data.</text>
</comment>
<gene>
    <name evidence="2" type="ORF">OR37_01420</name>
</gene>
<feature type="compositionally biased region" description="Basic and acidic residues" evidence="1">
    <location>
        <begin position="359"/>
        <end position="370"/>
    </location>
</feature>
<dbReference type="eggNOG" id="COG1357">
    <property type="taxonomic scope" value="Bacteria"/>
</dbReference>
<dbReference type="InterPro" id="IPR051082">
    <property type="entry name" value="Pentapeptide-BTB/POZ_domain"/>
</dbReference>
<dbReference type="InterPro" id="IPR001646">
    <property type="entry name" value="5peptide_repeat"/>
</dbReference>
<dbReference type="AlphaFoldDB" id="R0EAH8"/>
<dbReference type="EMBL" id="APMP01000006">
    <property type="protein sequence ID" value="ENZ82488.1"/>
    <property type="molecule type" value="Genomic_DNA"/>
</dbReference>
<evidence type="ECO:0000313" key="2">
    <source>
        <dbReference type="EMBL" id="ENZ82488.1"/>
    </source>
</evidence>
<dbReference type="PATRIC" id="fig|1292034.3.peg.1408"/>
<dbReference type="Proteomes" id="UP000013063">
    <property type="component" value="Unassembled WGS sequence"/>
</dbReference>
<evidence type="ECO:0000256" key="1">
    <source>
        <dbReference type="SAM" id="MobiDB-lite"/>
    </source>
</evidence>
<accession>R0EAH8</accession>
<reference evidence="2 3" key="1">
    <citation type="journal article" date="2013" name="Genome Announc.">
        <title>Draft Genome Sequence for Caulobacter sp. Strain OR37, a Bacterium Tolerant to Heavy Metals.</title>
        <authorList>
            <person name="Utturkar S.M."/>
            <person name="Bollmann A."/>
            <person name="Brzoska R.M."/>
            <person name="Klingeman D.M."/>
            <person name="Epstein S.E."/>
            <person name="Palumbo A.V."/>
            <person name="Brown S.D."/>
        </authorList>
    </citation>
    <scope>NUCLEOTIDE SEQUENCE [LARGE SCALE GENOMIC DNA]</scope>
    <source>
        <strain evidence="2 3">OR37</strain>
    </source>
</reference>
<dbReference type="PANTHER" id="PTHR14136">
    <property type="entry name" value="BTB_POZ DOMAIN-CONTAINING PROTEIN KCTD9"/>
    <property type="match status" value="1"/>
</dbReference>
<dbReference type="PANTHER" id="PTHR14136:SF17">
    <property type="entry name" value="BTB_POZ DOMAIN-CONTAINING PROTEIN KCTD9"/>
    <property type="match status" value="1"/>
</dbReference>
<organism evidence="2 3">
    <name type="scientific">Caulobacter vibrioides OR37</name>
    <dbReference type="NCBI Taxonomy" id="1292034"/>
    <lineage>
        <taxon>Bacteria</taxon>
        <taxon>Pseudomonadati</taxon>
        <taxon>Pseudomonadota</taxon>
        <taxon>Alphaproteobacteria</taxon>
        <taxon>Caulobacterales</taxon>
        <taxon>Caulobacteraceae</taxon>
        <taxon>Caulobacter</taxon>
    </lineage>
</organism>
<feature type="compositionally biased region" description="Gly residues" evidence="1">
    <location>
        <begin position="374"/>
        <end position="390"/>
    </location>
</feature>
<feature type="compositionally biased region" description="Basic and acidic residues" evidence="1">
    <location>
        <begin position="424"/>
        <end position="443"/>
    </location>
</feature>
<sequence length="463" mass="48867">MNAAQSVVGRRRLSQAELDMIVTAHEKFVTGKQGGKRATLRFMQLSGLDLSFRNLVDADLTGSLLEGCRMVRAKLDRASLFGCDLRKSDLRQASLVRADLRGACLRGANLGQADLTQADFREGQIAIPHPRRGLDTLRHEARQGEVDEANFSGATLDGSRFEGVSAFKADFSDCSLKGAKLSGANLKEANLVGAILEGADVMGANLEGANLSGAVLAGVDTSTARVSGASMAGAVGSVTPEAISRARELHERCLSNQRWCQTGGKEGAVARLDGQDLRPLGDKLKGLRLTAMSARGACMVGVDLSGAQLQGANLQNADLRAANLRGVRPSRRQAGRRQPDQGRPSPSLPVAPAAGTRASDPDRSAKRPDALCDGPGGRSQRGLAGRGGPARFGLHRRPCGQGQFPGRRPDPGSRPGLLTAGLTRRREIRLPARHGAERCEKGGARPRRPSSVGIGGDGVRRRP</sequence>
<name>R0EAH8_CAUVI</name>
<dbReference type="SUPFAM" id="SSF141571">
    <property type="entry name" value="Pentapeptide repeat-like"/>
    <property type="match status" value="2"/>
</dbReference>
<dbReference type="Pfam" id="PF00805">
    <property type="entry name" value="Pentapeptide"/>
    <property type="match status" value="4"/>
</dbReference>
<feature type="region of interest" description="Disordered" evidence="1">
    <location>
        <begin position="322"/>
        <end position="463"/>
    </location>
</feature>